<keyword evidence="1" id="KW-1185">Reference proteome</keyword>
<evidence type="ECO:0000313" key="1">
    <source>
        <dbReference type="Proteomes" id="UP000504611"/>
    </source>
</evidence>
<dbReference type="OrthoDB" id="9942256at2759"/>
<dbReference type="RefSeq" id="XP_010790360.1">
    <property type="nucleotide sequence ID" value="XM_010792058.1"/>
</dbReference>
<organism evidence="1 2">
    <name type="scientific">Notothenia coriiceps</name>
    <name type="common">black rockcod</name>
    <dbReference type="NCBI Taxonomy" id="8208"/>
    <lineage>
        <taxon>Eukaryota</taxon>
        <taxon>Metazoa</taxon>
        <taxon>Chordata</taxon>
        <taxon>Craniata</taxon>
        <taxon>Vertebrata</taxon>
        <taxon>Euteleostomi</taxon>
        <taxon>Actinopterygii</taxon>
        <taxon>Neopterygii</taxon>
        <taxon>Teleostei</taxon>
        <taxon>Neoteleostei</taxon>
        <taxon>Acanthomorphata</taxon>
        <taxon>Eupercaria</taxon>
        <taxon>Perciformes</taxon>
        <taxon>Notothenioidei</taxon>
        <taxon>Nototheniidae</taxon>
        <taxon>Notothenia</taxon>
    </lineage>
</organism>
<feature type="non-terminal residue" evidence="2">
    <location>
        <position position="1"/>
    </location>
</feature>
<dbReference type="Proteomes" id="UP000504611">
    <property type="component" value="Unplaced"/>
</dbReference>
<feature type="non-terminal residue" evidence="2">
    <location>
        <position position="111"/>
    </location>
</feature>
<protein>
    <submittedName>
        <fullName evidence="2">Spectrin beta chain, non-erythrocytic 5-like</fullName>
    </submittedName>
</protein>
<reference evidence="2" key="1">
    <citation type="submission" date="2025-08" db="UniProtKB">
        <authorList>
            <consortium name="RefSeq"/>
        </authorList>
    </citation>
    <scope>IDENTIFICATION</scope>
    <source>
        <tissue evidence="2">Muscle</tissue>
    </source>
</reference>
<dbReference type="AlphaFoldDB" id="A0A6I9PRL9"/>
<sequence>EVMINVGDVGKDYEHGVQLLKKLSEFRGTGDGDVTVDDAHITAINRLADRLEKRQSAGELVTVRQRRKQLNDRWSKFHGDLSNYKKKLEGALAVHALIRELEEVRDRANEK</sequence>
<dbReference type="Gene3D" id="1.20.58.60">
    <property type="match status" value="1"/>
</dbReference>
<proteinExistence type="predicted"/>
<dbReference type="SUPFAM" id="SSF46966">
    <property type="entry name" value="Spectrin repeat"/>
    <property type="match status" value="1"/>
</dbReference>
<gene>
    <name evidence="2" type="primary">LOC104963462</name>
</gene>
<dbReference type="GeneID" id="104963462"/>
<dbReference type="KEGG" id="ncc:104963462"/>
<evidence type="ECO:0000313" key="2">
    <source>
        <dbReference type="RefSeq" id="XP_010790360.1"/>
    </source>
</evidence>
<accession>A0A6I9PRL9</accession>
<name>A0A6I9PRL9_9TELE</name>